<dbReference type="PROSITE" id="PS50097">
    <property type="entry name" value="BTB"/>
    <property type="match status" value="1"/>
</dbReference>
<dbReference type="Gene3D" id="2.30.30.190">
    <property type="entry name" value="CAP Gly-rich-like domain"/>
    <property type="match status" value="1"/>
</dbReference>
<gene>
    <name evidence="4" type="ORF">PAXRUDRAFT_832996</name>
</gene>
<dbReference type="SMART" id="SM00225">
    <property type="entry name" value="BTB"/>
    <property type="match status" value="1"/>
</dbReference>
<protein>
    <recommendedName>
        <fullName evidence="6">BTB domain-containing protein</fullName>
    </recommendedName>
</protein>
<name>A0A0D0CZU8_9AGAM</name>
<proteinExistence type="predicted"/>
<evidence type="ECO:0000313" key="4">
    <source>
        <dbReference type="EMBL" id="KIK81228.1"/>
    </source>
</evidence>
<dbReference type="InterPro" id="IPR000938">
    <property type="entry name" value="CAP-Gly_domain"/>
</dbReference>
<dbReference type="CDD" id="cd18186">
    <property type="entry name" value="BTB_POZ_ZBTB_KLHL-like"/>
    <property type="match status" value="1"/>
</dbReference>
<feature type="compositionally biased region" description="Low complexity" evidence="1">
    <location>
        <begin position="842"/>
        <end position="864"/>
    </location>
</feature>
<reference evidence="5" key="2">
    <citation type="submission" date="2015-01" db="EMBL/GenBank/DDBJ databases">
        <title>Evolutionary Origins and Diversification of the Mycorrhizal Mutualists.</title>
        <authorList>
            <consortium name="DOE Joint Genome Institute"/>
            <consortium name="Mycorrhizal Genomics Consortium"/>
            <person name="Kohler A."/>
            <person name="Kuo A."/>
            <person name="Nagy L.G."/>
            <person name="Floudas D."/>
            <person name="Copeland A."/>
            <person name="Barry K.W."/>
            <person name="Cichocki N."/>
            <person name="Veneault-Fourrey C."/>
            <person name="LaButti K."/>
            <person name="Lindquist E.A."/>
            <person name="Lipzen A."/>
            <person name="Lundell T."/>
            <person name="Morin E."/>
            <person name="Murat C."/>
            <person name="Riley R."/>
            <person name="Ohm R."/>
            <person name="Sun H."/>
            <person name="Tunlid A."/>
            <person name="Henrissat B."/>
            <person name="Grigoriev I.V."/>
            <person name="Hibbett D.S."/>
            <person name="Martin F."/>
        </authorList>
    </citation>
    <scope>NUCLEOTIDE SEQUENCE [LARGE SCALE GENOMIC DNA]</scope>
    <source>
        <strain evidence="5">Ve08.2h10</strain>
    </source>
</reference>
<dbReference type="SUPFAM" id="SSF54695">
    <property type="entry name" value="POZ domain"/>
    <property type="match status" value="1"/>
</dbReference>
<accession>A0A0D0CZU8</accession>
<dbReference type="PANTHER" id="PTHR22427:SF7">
    <property type="entry name" value="GH15728P"/>
    <property type="match status" value="1"/>
</dbReference>
<dbReference type="AlphaFoldDB" id="A0A0D0CZU8"/>
<feature type="compositionally biased region" description="Polar residues" evidence="1">
    <location>
        <begin position="893"/>
        <end position="917"/>
    </location>
</feature>
<organism evidence="4 5">
    <name type="scientific">Paxillus rubicundulus Ve08.2h10</name>
    <dbReference type="NCBI Taxonomy" id="930991"/>
    <lineage>
        <taxon>Eukaryota</taxon>
        <taxon>Fungi</taxon>
        <taxon>Dikarya</taxon>
        <taxon>Basidiomycota</taxon>
        <taxon>Agaricomycotina</taxon>
        <taxon>Agaricomycetes</taxon>
        <taxon>Agaricomycetidae</taxon>
        <taxon>Boletales</taxon>
        <taxon>Paxilineae</taxon>
        <taxon>Paxillaceae</taxon>
        <taxon>Paxillus</taxon>
    </lineage>
</organism>
<feature type="compositionally biased region" description="Polar residues" evidence="1">
    <location>
        <begin position="650"/>
        <end position="668"/>
    </location>
</feature>
<feature type="region of interest" description="Disordered" evidence="1">
    <location>
        <begin position="112"/>
        <end position="134"/>
    </location>
</feature>
<evidence type="ECO:0000256" key="1">
    <source>
        <dbReference type="SAM" id="MobiDB-lite"/>
    </source>
</evidence>
<feature type="compositionally biased region" description="Low complexity" evidence="1">
    <location>
        <begin position="812"/>
        <end position="826"/>
    </location>
</feature>
<dbReference type="InterPro" id="IPR011333">
    <property type="entry name" value="SKP1/BTB/POZ_sf"/>
</dbReference>
<dbReference type="Pfam" id="PF00651">
    <property type="entry name" value="BTB"/>
    <property type="match status" value="1"/>
</dbReference>
<feature type="compositionally biased region" description="Polar residues" evidence="1">
    <location>
        <begin position="1073"/>
        <end position="1090"/>
    </location>
</feature>
<dbReference type="PROSITE" id="PS50245">
    <property type="entry name" value="CAP_GLY_2"/>
    <property type="match status" value="1"/>
</dbReference>
<reference evidence="4 5" key="1">
    <citation type="submission" date="2014-04" db="EMBL/GenBank/DDBJ databases">
        <authorList>
            <consortium name="DOE Joint Genome Institute"/>
            <person name="Kuo A."/>
            <person name="Kohler A."/>
            <person name="Jargeat P."/>
            <person name="Nagy L.G."/>
            <person name="Floudas D."/>
            <person name="Copeland A."/>
            <person name="Barry K.W."/>
            <person name="Cichocki N."/>
            <person name="Veneault-Fourrey C."/>
            <person name="LaButti K."/>
            <person name="Lindquist E.A."/>
            <person name="Lipzen A."/>
            <person name="Lundell T."/>
            <person name="Morin E."/>
            <person name="Murat C."/>
            <person name="Sun H."/>
            <person name="Tunlid A."/>
            <person name="Henrissat B."/>
            <person name="Grigoriev I.V."/>
            <person name="Hibbett D.S."/>
            <person name="Martin F."/>
            <person name="Nordberg H.P."/>
            <person name="Cantor M.N."/>
            <person name="Hua S.X."/>
        </authorList>
    </citation>
    <scope>NUCLEOTIDE SEQUENCE [LARGE SCALE GENOMIC DNA]</scope>
    <source>
        <strain evidence="4 5">Ve08.2h10</strain>
    </source>
</reference>
<feature type="compositionally biased region" description="Basic and acidic residues" evidence="1">
    <location>
        <begin position="994"/>
        <end position="1017"/>
    </location>
</feature>
<dbReference type="InterPro" id="IPR036859">
    <property type="entry name" value="CAP-Gly_dom_sf"/>
</dbReference>
<dbReference type="Gene3D" id="3.30.710.10">
    <property type="entry name" value="Potassium Channel Kv1.1, Chain A"/>
    <property type="match status" value="1"/>
</dbReference>
<feature type="compositionally biased region" description="Low complexity" evidence="1">
    <location>
        <begin position="114"/>
        <end position="127"/>
    </location>
</feature>
<dbReference type="OrthoDB" id="2130750at2759"/>
<feature type="compositionally biased region" description="Low complexity" evidence="1">
    <location>
        <begin position="758"/>
        <end position="798"/>
    </location>
</feature>
<evidence type="ECO:0000259" key="2">
    <source>
        <dbReference type="PROSITE" id="PS50097"/>
    </source>
</evidence>
<dbReference type="STRING" id="930991.A0A0D0CZU8"/>
<dbReference type="Proteomes" id="UP000054538">
    <property type="component" value="Unassembled WGS sequence"/>
</dbReference>
<feature type="compositionally biased region" description="Polar residues" evidence="1">
    <location>
        <begin position="691"/>
        <end position="702"/>
    </location>
</feature>
<feature type="region of interest" description="Disordered" evidence="1">
    <location>
        <begin position="1199"/>
        <end position="1220"/>
    </location>
</feature>
<feature type="compositionally biased region" description="Polar residues" evidence="1">
    <location>
        <begin position="719"/>
        <end position="732"/>
    </location>
</feature>
<dbReference type="PANTHER" id="PTHR22427">
    <property type="entry name" value="GH15728P"/>
    <property type="match status" value="1"/>
</dbReference>
<dbReference type="SUPFAM" id="SSF74924">
    <property type="entry name" value="Cap-Gly domain"/>
    <property type="match status" value="1"/>
</dbReference>
<feature type="domain" description="CAP-Gly" evidence="3">
    <location>
        <begin position="1132"/>
        <end position="1173"/>
    </location>
</feature>
<feature type="region of interest" description="Disordered" evidence="1">
    <location>
        <begin position="635"/>
        <end position="1090"/>
    </location>
</feature>
<dbReference type="InParanoid" id="A0A0D0CZU8"/>
<feature type="compositionally biased region" description="Low complexity" evidence="1">
    <location>
        <begin position="922"/>
        <end position="932"/>
    </location>
</feature>
<dbReference type="HOGENOM" id="CLU_002951_0_0_1"/>
<keyword evidence="5" id="KW-1185">Reference proteome</keyword>
<evidence type="ECO:0000313" key="5">
    <source>
        <dbReference type="Proteomes" id="UP000054538"/>
    </source>
</evidence>
<dbReference type="EMBL" id="KN825837">
    <property type="protein sequence ID" value="KIK81228.1"/>
    <property type="molecule type" value="Genomic_DNA"/>
</dbReference>
<dbReference type="Pfam" id="PF01302">
    <property type="entry name" value="CAP_GLY"/>
    <property type="match status" value="1"/>
</dbReference>
<evidence type="ECO:0008006" key="6">
    <source>
        <dbReference type="Google" id="ProtNLM"/>
    </source>
</evidence>
<sequence>MATSSPPPPGIPEASRISTQIWQNDLLNLFHNAKDRFPDVVWELRPDDDHDNSGDVWGHKAIVYARAPPSFQARYFSFRPAPIPSPTPYPSSPSPAPAQSSISLSLTLDYAHNSRSPSPFRSSSPSPSTNPGGLFRIPTAISPAMFSNELEYLYTGKGLGEAFEFLFDTSESRDLVDAEENRIDKLRKDLVFMWRSRLYSDVRISLSGTFSTSNPEHTTAIFASHRFILVSRSPYFRAQLLSWAPKSAAALAPADPLTVTLPSPPFTPASLHFTLGYIYTGTLVFSHRTYDLDTAFAILRAATYLSLPQLYDETQARVVYEMLHGLYHAFLEFEEYERITGAKWGTGGCRCRQCARRVPRVLEFALADDVANKYLDRGARRALVGLFGEGWCNSEFASLSQKIRDSVVKGVGKRTTPTNVFPLLFAAQHAMRKLDASIDAWADISREMVLIARKNIDECLVRDSEVCFEQGDWVDMLENDGVGFEDAERVGWVIEAIKRGMCERYAPTVYQTLVSSVLLRPHATETDATMLSQNSPIRAQVEEARLDLVRWIKKRWSGICQEGGFDSLEGWSVKEISQEIEVPVEDLLSPAPSHTLRNPHLSRALRPSLIRPSATDADSDTLSVHSLRASVLSRSIPTSASSKHAHGRELTSSGASIRSLARTLTPSGSGRARHQSTASRPSDARPDSKLTPDSASVTSVRSDATEKARAHGKGHRKSPSMNITNPLTTSKRSGVGDGTFPRGKRGNGAQDDEESEESTNTPTPTPSLSLSHNGRPTLSRIVTSSTSSMCSTKSTYTSHSVSNAISKHPAPSVRSRASTVRSSTHTSSHHSLRHTYGSNNGISTLRIPSRPSSSLSSATSETSTFRTAPSELITPTSSGSGGARSRKASGGSTMSNVSTRTVGTSAKSLGPTGSNATPRPRVSSGVSVSSMVATRTSVRRSDHDKGKLSPATANKRLPAAGRTIPVAPKKSLGRGVIEKTSSQKSSPARSGRLGVDKAKGKDRVDMDKSDDKDKENTPELPSVTTDEVDDDDTDSNLNTAFTAPEEQPQDIQRGDSDELVPLSGTVLGRRGSTDTITIHTPDKSSSGLPLTDQNLNDNPSTAAPLGATLDIGIPCIISSKRKRFRAFARYIGEVHGERGPWVGVEVPVESWVGDASDGRAWHDGSWGGIRYFDIGSSGSEWEFGVEDSRAPRRRKTEWTNGYGMTKGLGQGAGTKREGGQLDVGMDRTKRMRSASPAASDMSTSESRGLFVRPQQVLYVVDAVGVDL</sequence>
<feature type="domain" description="BTB" evidence="2">
    <location>
        <begin position="200"/>
        <end position="287"/>
    </location>
</feature>
<feature type="compositionally biased region" description="Polar residues" evidence="1">
    <location>
        <begin position="979"/>
        <end position="988"/>
    </location>
</feature>
<dbReference type="InterPro" id="IPR000210">
    <property type="entry name" value="BTB/POZ_dom"/>
</dbReference>
<evidence type="ECO:0000259" key="3">
    <source>
        <dbReference type="PROSITE" id="PS50245"/>
    </source>
</evidence>